<dbReference type="Pfam" id="PF10189">
    <property type="entry name" value="Ints3_N"/>
    <property type="match status" value="1"/>
</dbReference>
<evidence type="ECO:0000259" key="7">
    <source>
        <dbReference type="Pfam" id="PF10189"/>
    </source>
</evidence>
<dbReference type="GO" id="GO:0005634">
    <property type="term" value="C:nucleus"/>
    <property type="evidence" value="ECO:0007669"/>
    <property type="project" value="UniProtKB-SubCell"/>
</dbReference>
<dbReference type="InterPro" id="IPR019333">
    <property type="entry name" value="INTS3_N"/>
</dbReference>
<feature type="compositionally biased region" description="Low complexity" evidence="6">
    <location>
        <begin position="1233"/>
        <end position="1247"/>
    </location>
</feature>
<dbReference type="GO" id="GO:0005737">
    <property type="term" value="C:cytoplasm"/>
    <property type="evidence" value="ECO:0007669"/>
    <property type="project" value="UniProtKB-SubCell"/>
</dbReference>
<proteinExistence type="inferred from homology"/>
<evidence type="ECO:0000256" key="3">
    <source>
        <dbReference type="ARBA" id="ARBA00006130"/>
    </source>
</evidence>
<feature type="compositionally biased region" description="Polar residues" evidence="6">
    <location>
        <begin position="611"/>
        <end position="634"/>
    </location>
</feature>
<feature type="domain" description="Ints3-like C-terminal" evidence="8">
    <location>
        <begin position="816"/>
        <end position="1219"/>
    </location>
</feature>
<evidence type="ECO:0008006" key="11">
    <source>
        <dbReference type="Google" id="ProtNLM"/>
    </source>
</evidence>
<feature type="compositionally biased region" description="Basic residues" evidence="6">
    <location>
        <begin position="1370"/>
        <end position="1380"/>
    </location>
</feature>
<dbReference type="Proteomes" id="UP001497525">
    <property type="component" value="Unassembled WGS sequence"/>
</dbReference>
<sequence>MDVQIKPLLKLSSVDAPPKFLQSLQDAGKFVKKLRESDPDIVNSPANRSGTEEEHRALQAGLLYLALTEPDRRRSFCTDIVLTSRDNLTYVLSEMTRLVAETWLKMPQNVRSNLLILLGELIATRGASVEVLMLHIYRRMTTGDISSPNLWLIESMVDLLDKNKEWLGSTDRQAFLLPLTVITLLRLIPDHHAPAQPGTVSSQSPSLLQISLATLRQRELALVEDLVRKHFDRCAQIGRDFIRLLHGIARIEPIKRLWEDILDNISSLSSHFSSVGEILEITTPQCFTQTFIPHEMEQWIRWMMKNVHCIPRVPVSRYQDFFQRKFFSTPESQSLRVCLVRYIVTYFYPDNEMLASTLIPRWNVISWILSQSTCPVATTNAKLALFYDWLFFKPNDCIMNLEPALLAIMNHLTVRTQPIALSLVEFLVKIVANYHPTLTDRIVIGVRGGLEEMIRLGVVKNLNPLFEMLHRTSLDLVRALRALLGLEPQLAPPLSDLTSRPNPIEKADIKGDATVGAVPPSAVAAVTVANVVGAQTLIPGSSVPGIRRPSTPPIVGAKPKAAAVPTGDTGAPTDPRLTRGHAAILAGAVPPTAVGAAFENNLKSTPQVDAVQSGQSISSAVQSPNPTPNLNSVGPQELRPSNVRRPIVSLPVPNTPQNRIGQSEHFLSDDDLDKLEVDGVDPMDPRLSRAIWSPPPLPPSQTIYRSRTDQLPATPESMELTIDSLRRRFQEYQLRYRYSVEPVDVNALMEQLDGPIRGALESFRDVALRVGLVRASGNKVSADRDYDELEARPLNGCVDEHPNGVRLRSPGVLGDLCESMETLVQAVLSEDCFDDIEIASRTAGVVCELLFLLFAERLMPNGSEWSEEQLEDCLAFPIFVPFRHLSQMNPGDPKREQLLLLLTEMQARQPRLGYHLLFFLKVGRVNDEKMTTYRNFCSSQENPNLRDSLFKDMQLLADDNRRLFAYLLPEVFTVFPDELVGDVGFLRLVVGTLDPGMCNTLICEIVRGHLNMFQPDDISQVLKASLEWNSIEQFFFWQLINAHEIPTRSFLPLVRCVEPSRHPEACSNLILLFKLEKPSYELVRALLSRPGPDDSLSVTALHFWSCPDNQHASRFSGILSAMITAPLSFRGDTNPGGSTVTSARDAREKRRNLSKHHLSPENCVDLSLILTHLDAIRRSCKNISLLQNEDIQLALQAVANSRKVALSVKDHFSDLLALAEDQPTSPSAKPNTSKGSSSSSSQSESSSRLNGNLVGAEGKKSLGSAGRSSLGSKGGHSLRNLDSRRAAEAERRQAPASSAKRSTRSNTSTVSHSTNDDDSDNEDAEAISLVSSSSASSSSEDEEKPVPVSQKTRRSRHDSSSGSRQSGVTNKRRASTKRASVRLEGDDDSSKSDEEEDEDEKGLEVVVLDDSGDEKGENNVDEDNDKVRPPKRRKTSGKRFILDD</sequence>
<dbReference type="InterPro" id="IPR056518">
    <property type="entry name" value="HEAT_Ints3_C"/>
</dbReference>
<feature type="compositionally biased region" description="Polar residues" evidence="6">
    <location>
        <begin position="1222"/>
        <end position="1232"/>
    </location>
</feature>
<feature type="compositionally biased region" description="Low complexity" evidence="6">
    <location>
        <begin position="1328"/>
        <end position="1338"/>
    </location>
</feature>
<feature type="compositionally biased region" description="Low complexity" evidence="6">
    <location>
        <begin position="1294"/>
        <end position="1313"/>
    </location>
</feature>
<dbReference type="Pfam" id="PF24566">
    <property type="entry name" value="HEAT_Ints3_C"/>
    <property type="match status" value="1"/>
</dbReference>
<comment type="subcellular location">
    <subcellularLocation>
        <location evidence="2">Cytoplasm</location>
    </subcellularLocation>
    <subcellularLocation>
        <location evidence="1">Nucleus</location>
    </subcellularLocation>
</comment>
<feature type="region of interest" description="Disordered" evidence="6">
    <location>
        <begin position="1133"/>
        <end position="1155"/>
    </location>
</feature>
<evidence type="ECO:0000256" key="1">
    <source>
        <dbReference type="ARBA" id="ARBA00004123"/>
    </source>
</evidence>
<gene>
    <name evidence="9" type="ORF">CDAUBV1_LOCUS4550</name>
</gene>
<dbReference type="PANTHER" id="PTHR13587:SF7">
    <property type="entry name" value="INTEGRATOR COMPLEX SUBUNIT 3"/>
    <property type="match status" value="1"/>
</dbReference>
<protein>
    <recommendedName>
        <fullName evidence="11">Integrator complex subunit 3</fullName>
    </recommendedName>
</protein>
<keyword evidence="4" id="KW-0963">Cytoplasm</keyword>
<feature type="compositionally biased region" description="Basic and acidic residues" evidence="6">
    <location>
        <begin position="1381"/>
        <end position="1392"/>
    </location>
</feature>
<evidence type="ECO:0000256" key="5">
    <source>
        <dbReference type="ARBA" id="ARBA00023242"/>
    </source>
</evidence>
<evidence type="ECO:0000313" key="10">
    <source>
        <dbReference type="Proteomes" id="UP001497525"/>
    </source>
</evidence>
<evidence type="ECO:0000259" key="8">
    <source>
        <dbReference type="Pfam" id="PF24566"/>
    </source>
</evidence>
<comment type="caution">
    <text evidence="9">The sequence shown here is derived from an EMBL/GenBank/DDBJ whole genome shotgun (WGS) entry which is preliminary data.</text>
</comment>
<dbReference type="PANTHER" id="PTHR13587">
    <property type="entry name" value="INTEGRATOR COMPLEX SUBUNIT 3"/>
    <property type="match status" value="1"/>
</dbReference>
<name>A0AAV2T6I3_CALDB</name>
<evidence type="ECO:0000256" key="6">
    <source>
        <dbReference type="SAM" id="MobiDB-lite"/>
    </source>
</evidence>
<feature type="region of interest" description="Disordered" evidence="6">
    <location>
        <begin position="1220"/>
        <end position="1444"/>
    </location>
</feature>
<keyword evidence="5" id="KW-0539">Nucleus</keyword>
<evidence type="ECO:0000256" key="4">
    <source>
        <dbReference type="ARBA" id="ARBA00022490"/>
    </source>
</evidence>
<evidence type="ECO:0000256" key="2">
    <source>
        <dbReference type="ARBA" id="ARBA00004496"/>
    </source>
</evidence>
<dbReference type="EMBL" id="CAXLJL010000112">
    <property type="protein sequence ID" value="CAL5132033.1"/>
    <property type="molecule type" value="Genomic_DNA"/>
</dbReference>
<feature type="region of interest" description="Disordered" evidence="6">
    <location>
        <begin position="611"/>
        <end position="639"/>
    </location>
</feature>
<feature type="domain" description="Integrator complex subunit 3 N-terminal" evidence="7">
    <location>
        <begin position="53"/>
        <end position="468"/>
    </location>
</feature>
<feature type="compositionally biased region" description="Basic and acidic residues" evidence="6">
    <location>
        <begin position="1279"/>
        <end position="1293"/>
    </location>
</feature>
<evidence type="ECO:0000313" key="9">
    <source>
        <dbReference type="EMBL" id="CAL5132033.1"/>
    </source>
</evidence>
<feature type="compositionally biased region" description="Acidic residues" evidence="6">
    <location>
        <begin position="1316"/>
        <end position="1325"/>
    </location>
</feature>
<dbReference type="InterPro" id="IPR045334">
    <property type="entry name" value="INTS3"/>
</dbReference>
<comment type="similarity">
    <text evidence="3">Belongs to the Integrator subunit 3 family.</text>
</comment>
<feature type="compositionally biased region" description="Low complexity" evidence="6">
    <location>
        <begin position="1261"/>
        <end position="1271"/>
    </location>
</feature>
<reference evidence="9" key="1">
    <citation type="submission" date="2024-06" db="EMBL/GenBank/DDBJ databases">
        <authorList>
            <person name="Liu X."/>
            <person name="Lenzi L."/>
            <person name="Haldenby T S."/>
            <person name="Uol C."/>
        </authorList>
    </citation>
    <scope>NUCLEOTIDE SEQUENCE</scope>
</reference>
<accession>A0AAV2T6I3</accession>
<organism evidence="9 10">
    <name type="scientific">Calicophoron daubneyi</name>
    <name type="common">Rumen fluke</name>
    <name type="synonym">Paramphistomum daubneyi</name>
    <dbReference type="NCBI Taxonomy" id="300641"/>
    <lineage>
        <taxon>Eukaryota</taxon>
        <taxon>Metazoa</taxon>
        <taxon>Spiralia</taxon>
        <taxon>Lophotrochozoa</taxon>
        <taxon>Platyhelminthes</taxon>
        <taxon>Trematoda</taxon>
        <taxon>Digenea</taxon>
        <taxon>Plagiorchiida</taxon>
        <taxon>Pronocephalata</taxon>
        <taxon>Paramphistomoidea</taxon>
        <taxon>Paramphistomidae</taxon>
        <taxon>Calicophoron</taxon>
    </lineage>
</organism>